<keyword evidence="2" id="KW-0808">Transferase</keyword>
<organism evidence="3 4">
    <name type="scientific">Paenibacillus helianthi</name>
    <dbReference type="NCBI Taxonomy" id="1349432"/>
    <lineage>
        <taxon>Bacteria</taxon>
        <taxon>Bacillati</taxon>
        <taxon>Bacillota</taxon>
        <taxon>Bacilli</taxon>
        <taxon>Bacillales</taxon>
        <taxon>Paenibacillaceae</taxon>
        <taxon>Paenibacillus</taxon>
    </lineage>
</organism>
<reference evidence="3 4" key="1">
    <citation type="submission" date="2016-03" db="EMBL/GenBank/DDBJ databases">
        <authorList>
            <person name="Sant'Anna F.H."/>
            <person name="Ambrosini A."/>
            <person name="Souza R."/>
            <person name="Bach E."/>
            <person name="Fernandes G."/>
            <person name="Balsanelli E."/>
            <person name="Baura V.A."/>
            <person name="Souza E.M."/>
            <person name="Passaglia L."/>
        </authorList>
    </citation>
    <scope>NUCLEOTIDE SEQUENCE [LARGE SCALE GENOMIC DNA]</scope>
    <source>
        <strain evidence="3 4">P26E</strain>
    </source>
</reference>
<dbReference type="EMBL" id="LVWI01000081">
    <property type="protein sequence ID" value="OKP80709.1"/>
    <property type="molecule type" value="Genomic_DNA"/>
</dbReference>
<accession>A0ABX3EI71</accession>
<keyword evidence="1" id="KW-0328">Glycosyltransferase</keyword>
<dbReference type="SUPFAM" id="SSF53756">
    <property type="entry name" value="UDP-Glycosyltransferase/glycogen phosphorylase"/>
    <property type="match status" value="1"/>
</dbReference>
<dbReference type="Proteomes" id="UP000186058">
    <property type="component" value="Unassembled WGS sequence"/>
</dbReference>
<dbReference type="RefSeq" id="WP_074109117.1">
    <property type="nucleotide sequence ID" value="NZ_LVWI01000081.1"/>
</dbReference>
<name>A0ABX3EI71_9BACL</name>
<dbReference type="InterPro" id="IPR051199">
    <property type="entry name" value="LPS_LOS_Heptosyltrfase"/>
</dbReference>
<dbReference type="InterPro" id="IPR002201">
    <property type="entry name" value="Glyco_trans_9"/>
</dbReference>
<protein>
    <recommendedName>
        <fullName evidence="5">Glycosyltransferase family 9 protein</fullName>
    </recommendedName>
</protein>
<gene>
    <name evidence="3" type="ORF">A3844_26875</name>
</gene>
<dbReference type="PANTHER" id="PTHR30160:SF1">
    <property type="entry name" value="LIPOPOLYSACCHARIDE 1,2-N-ACETYLGLUCOSAMINETRANSFERASE-RELATED"/>
    <property type="match status" value="1"/>
</dbReference>
<evidence type="ECO:0000256" key="1">
    <source>
        <dbReference type="ARBA" id="ARBA00022676"/>
    </source>
</evidence>
<evidence type="ECO:0000256" key="2">
    <source>
        <dbReference type="ARBA" id="ARBA00022679"/>
    </source>
</evidence>
<dbReference type="CDD" id="cd03789">
    <property type="entry name" value="GT9_LPS_heptosyltransferase"/>
    <property type="match status" value="1"/>
</dbReference>
<sequence length="389" mass="44355">MFSVMKKSISLIRLYCFDTLLLFIFKHCSSAVKPNKPIAKTPLLIVRLDALGDTVLWLDAFNSLIERYPAEEYEYILICNEYCSELFTNHRLLSRIIPVNRSKFVHHLSYRIKIFKSIFAFESAILLNPMYSREFLYSDAVVRFSRAAVKIGFCGDLNNISSMERKISNKWYTHLIESRIETMMELDRNAEFNHFIGLPSFTSGIPEWPLPITRHKLLQNPYYIIFPGSSRDIKKWPTSSFAEITNLIYQKTGMTGLICGGDEEKHLAGQIMKRSTSPLIDKMGQTSLEQVADLISSCSFLVTNDSSAVHIAVSLNIPSICIVGGFHPARFLPYPDKFGNSRLPIVVQKKWECFGCNWSCIYPTASDAPAACIKEITVKEVWDQIKSII</sequence>
<evidence type="ECO:0000313" key="4">
    <source>
        <dbReference type="Proteomes" id="UP000186058"/>
    </source>
</evidence>
<evidence type="ECO:0008006" key="5">
    <source>
        <dbReference type="Google" id="ProtNLM"/>
    </source>
</evidence>
<proteinExistence type="predicted"/>
<evidence type="ECO:0000313" key="3">
    <source>
        <dbReference type="EMBL" id="OKP80709.1"/>
    </source>
</evidence>
<keyword evidence="4" id="KW-1185">Reference proteome</keyword>
<dbReference type="Gene3D" id="3.40.50.2000">
    <property type="entry name" value="Glycogen Phosphorylase B"/>
    <property type="match status" value="2"/>
</dbReference>
<dbReference type="PANTHER" id="PTHR30160">
    <property type="entry name" value="TETRAACYLDISACCHARIDE 4'-KINASE-RELATED"/>
    <property type="match status" value="1"/>
</dbReference>
<comment type="caution">
    <text evidence="3">The sequence shown here is derived from an EMBL/GenBank/DDBJ whole genome shotgun (WGS) entry which is preliminary data.</text>
</comment>
<dbReference type="Pfam" id="PF01075">
    <property type="entry name" value="Glyco_transf_9"/>
    <property type="match status" value="1"/>
</dbReference>